<feature type="transmembrane region" description="Helical" evidence="9">
    <location>
        <begin position="434"/>
        <end position="453"/>
    </location>
</feature>
<dbReference type="GO" id="GO:0016020">
    <property type="term" value="C:membrane"/>
    <property type="evidence" value="ECO:0007669"/>
    <property type="project" value="UniProtKB-SubCell"/>
</dbReference>
<dbReference type="GO" id="GO:0016887">
    <property type="term" value="F:ATP hydrolysis activity"/>
    <property type="evidence" value="ECO:0007669"/>
    <property type="project" value="InterPro"/>
</dbReference>
<dbReference type="FunFam" id="3.40.50.300:FF:000327">
    <property type="entry name" value="ATP-binding cassette sub-family A member 3"/>
    <property type="match status" value="1"/>
</dbReference>
<dbReference type="EMBL" id="VTPC01004242">
    <property type="protein sequence ID" value="KAF2897366.1"/>
    <property type="molecule type" value="Genomic_DNA"/>
</dbReference>
<dbReference type="GO" id="GO:0005524">
    <property type="term" value="F:ATP binding"/>
    <property type="evidence" value="ECO:0007669"/>
    <property type="project" value="UniProtKB-KW"/>
</dbReference>
<feature type="transmembrane region" description="Helical" evidence="9">
    <location>
        <begin position="465"/>
        <end position="485"/>
    </location>
</feature>
<dbReference type="Proteomes" id="UP000801492">
    <property type="component" value="Unassembled WGS sequence"/>
</dbReference>
<evidence type="ECO:0000256" key="3">
    <source>
        <dbReference type="ARBA" id="ARBA00022692"/>
    </source>
</evidence>
<evidence type="ECO:0000256" key="1">
    <source>
        <dbReference type="ARBA" id="ARBA00004141"/>
    </source>
</evidence>
<dbReference type="OrthoDB" id="6512918at2759"/>
<feature type="transmembrane region" description="Helical" evidence="9">
    <location>
        <begin position="405"/>
        <end position="428"/>
    </location>
</feature>
<dbReference type="PANTHER" id="PTHR19229">
    <property type="entry name" value="ATP-BINDING CASSETTE TRANSPORTER SUBFAMILY A ABCA"/>
    <property type="match status" value="1"/>
</dbReference>
<dbReference type="InterPro" id="IPR056264">
    <property type="entry name" value="R2_ABCA1-4-like"/>
</dbReference>
<feature type="transmembrane region" description="Helical" evidence="9">
    <location>
        <begin position="1263"/>
        <end position="1286"/>
    </location>
</feature>
<dbReference type="PROSITE" id="PS00211">
    <property type="entry name" value="ABC_TRANSPORTER_1"/>
    <property type="match status" value="1"/>
</dbReference>
<dbReference type="Pfam" id="PF12698">
    <property type="entry name" value="ABC2_membrane_3"/>
    <property type="match status" value="2"/>
</dbReference>
<feature type="transmembrane region" description="Helical" evidence="9">
    <location>
        <begin position="1154"/>
        <end position="1174"/>
    </location>
</feature>
<evidence type="ECO:0000256" key="4">
    <source>
        <dbReference type="ARBA" id="ARBA00022737"/>
    </source>
</evidence>
<keyword evidence="6" id="KW-0067">ATP-binding</keyword>
<dbReference type="InterPro" id="IPR027417">
    <property type="entry name" value="P-loop_NTPase"/>
</dbReference>
<feature type="transmembrane region" description="Helical" evidence="9">
    <location>
        <begin position="979"/>
        <end position="999"/>
    </location>
</feature>
<protein>
    <recommendedName>
        <fullName evidence="10">ABC transporter domain-containing protein</fullName>
    </recommendedName>
</protein>
<evidence type="ECO:0000256" key="7">
    <source>
        <dbReference type="ARBA" id="ARBA00022989"/>
    </source>
</evidence>
<comment type="subcellular location">
    <subcellularLocation>
        <location evidence="1">Membrane</location>
        <topology evidence="1">Multi-pass membrane protein</topology>
    </subcellularLocation>
</comment>
<feature type="transmembrane region" description="Helical" evidence="9">
    <location>
        <begin position="1384"/>
        <end position="1406"/>
    </location>
</feature>
<dbReference type="Pfam" id="PF23321">
    <property type="entry name" value="R1_ABCA1"/>
    <property type="match status" value="1"/>
</dbReference>
<feature type="transmembrane region" description="Helical" evidence="9">
    <location>
        <begin position="1298"/>
        <end position="1315"/>
    </location>
</feature>
<keyword evidence="2" id="KW-0813">Transport</keyword>
<feature type="transmembrane region" description="Helical" evidence="9">
    <location>
        <begin position="1235"/>
        <end position="1257"/>
    </location>
</feature>
<dbReference type="PANTHER" id="PTHR19229:SF250">
    <property type="entry name" value="ABC TRANSPORTER DOMAIN-CONTAINING PROTEIN-RELATED"/>
    <property type="match status" value="1"/>
</dbReference>
<keyword evidence="8 9" id="KW-0472">Membrane</keyword>
<keyword evidence="4" id="KW-0677">Repeat</keyword>
<evidence type="ECO:0000313" key="12">
    <source>
        <dbReference type="Proteomes" id="UP000801492"/>
    </source>
</evidence>
<feature type="domain" description="ABC transporter" evidence="10">
    <location>
        <begin position="1453"/>
        <end position="1683"/>
    </location>
</feature>
<proteinExistence type="predicted"/>
<organism evidence="11 12">
    <name type="scientific">Ignelater luminosus</name>
    <name type="common">Cucubano</name>
    <name type="synonym">Pyrophorus luminosus</name>
    <dbReference type="NCBI Taxonomy" id="2038154"/>
    <lineage>
        <taxon>Eukaryota</taxon>
        <taxon>Metazoa</taxon>
        <taxon>Ecdysozoa</taxon>
        <taxon>Arthropoda</taxon>
        <taxon>Hexapoda</taxon>
        <taxon>Insecta</taxon>
        <taxon>Pterygota</taxon>
        <taxon>Neoptera</taxon>
        <taxon>Endopterygota</taxon>
        <taxon>Coleoptera</taxon>
        <taxon>Polyphaga</taxon>
        <taxon>Elateriformia</taxon>
        <taxon>Elateroidea</taxon>
        <taxon>Elateridae</taxon>
        <taxon>Agrypninae</taxon>
        <taxon>Pyrophorini</taxon>
        <taxon>Ignelater</taxon>
    </lineage>
</organism>
<dbReference type="Gene3D" id="3.40.50.300">
    <property type="entry name" value="P-loop containing nucleotide triphosphate hydrolases"/>
    <property type="match status" value="2"/>
</dbReference>
<name>A0A8K0D5J5_IGNLU</name>
<evidence type="ECO:0000259" key="10">
    <source>
        <dbReference type="PROSITE" id="PS50893"/>
    </source>
</evidence>
<feature type="transmembrane region" description="Helical" evidence="9">
    <location>
        <begin position="360"/>
        <end position="385"/>
    </location>
</feature>
<dbReference type="CDD" id="cd03263">
    <property type="entry name" value="ABC_subfamily_A"/>
    <property type="match status" value="2"/>
</dbReference>
<dbReference type="InterPro" id="IPR013525">
    <property type="entry name" value="ABC2_TM"/>
</dbReference>
<keyword evidence="5" id="KW-0547">Nucleotide-binding</keyword>
<dbReference type="Pfam" id="PF00005">
    <property type="entry name" value="ABC_tran"/>
    <property type="match status" value="2"/>
</dbReference>
<gene>
    <name evidence="11" type="ORF">ILUMI_08808</name>
</gene>
<dbReference type="InterPro" id="IPR026082">
    <property type="entry name" value="ABCA"/>
</dbReference>
<feature type="transmembrane region" description="Helical" evidence="9">
    <location>
        <begin position="513"/>
        <end position="534"/>
    </location>
</feature>
<evidence type="ECO:0000256" key="8">
    <source>
        <dbReference type="ARBA" id="ARBA00023136"/>
    </source>
</evidence>
<evidence type="ECO:0000313" key="11">
    <source>
        <dbReference type="EMBL" id="KAF2897366.1"/>
    </source>
</evidence>
<feature type="transmembrane region" description="Helical" evidence="9">
    <location>
        <begin position="312"/>
        <end position="340"/>
    </location>
</feature>
<dbReference type="SMART" id="SM00382">
    <property type="entry name" value="AAA"/>
    <property type="match status" value="2"/>
</dbReference>
<evidence type="ECO:0000256" key="2">
    <source>
        <dbReference type="ARBA" id="ARBA00022448"/>
    </source>
</evidence>
<feature type="transmembrane region" description="Helical" evidence="9">
    <location>
        <begin position="1204"/>
        <end position="1223"/>
    </location>
</feature>
<dbReference type="InterPro" id="IPR003593">
    <property type="entry name" value="AAA+_ATPase"/>
</dbReference>
<feature type="domain" description="ABC transporter" evidence="10">
    <location>
        <begin position="586"/>
        <end position="816"/>
    </location>
</feature>
<sequence>MDSKHQADGRTMPQQFVVVRGIRIRVNWYIRLPCGSRVQVCLRRTSSKLRESLAELNLRYVADEKMGKNLDKFLLLMWKNFLLQWRHPVQTLVEILAPVLFASLMVVLRSLVHPEQQAAAFYRPFENQMPNLTTFGLLRTIAWSPQHPVLERIIDDTVESIKQRNNITSFRHRGFNNSDELNEYLTNEINAAVTLAGIRFNDEIAEQDELPTNLDITFRFPGELRHTLNKISADWKTNLLFPSYQIPGPRDPHLNEGGMPSYHREGFLALQQELSLSIINYLKQEQLGESFDRDSVKIQMQRFPYPKYTEDILLTALQVFVGLIFMISFVYTCISTVKVITAEKEKQLKEAMKIMGLPNWLHWTAWFVKSFTFLLLTVIIMVILLKASWYPGTKYTIFTYSNPIIIFLFLLLYICATITFCFCISVFFSKANTAAAIAGLAWFLSYFPYTYFYGQYYSMKLSLKLAISLCSNTAMAYGFTLLIKFEGNEEGLQWNNIWETVTPDDNLKFGHTMLMLIVDTLIYLLIALYVEAVFPGEYGVPKPWYFPFLPSFWCKSLKYKGGEIFIEGQIQNEFYEKEPSHLDAGIKIQHLRKVFSNKKVAVRDLTLNMYKDQITVLLGHNGAGKTTTMSMLTGMFPPTGGTAIVGGSDIRTNIQGVRQSLGLCPQHNILFDELTVKEHLYFYSRLKGTDKKETDRDIEKYVKLLDLKPKADALSSTLSGGMKRKLSVGVALCGNSSIVMLDEPTAGMDPSARRVLWDLLQSQKKGRTILLSTHFMDEADLLGDRIAIMAGGKLECCGSSFFLKKKYGAGYHLIMDKSLHCNINEVTDLLQNYIPNIQVESNIGSELTYLLNEEYLPVFEIMLGELELRSGNLGILSYGISLTTLEEVFMKVGADHGQEEANNEEEKESNRNCVYDNPNFESSEENGRHLSILHGLNGEKLPSETKLDLEAELLSGWKLWRNQLMAMFIKRGLSVIRSWILLLIQIIIPVAFLALAILITEDSIGFHHLPDFKINLGHYYKSVTTLTQHEGVKYAEKYIEFLKNDSKQVINWKDADYEMRIIQETEKNTTGVRTRYIAGASFEKRNGRTELITAWFNNQPYHSAPLSLQMVLNSILHEEVSSNYSLQFYNHPLPFTLDTEFRQLSQINNAGFQIAFNIGFSMAIVSSFYILFYVRERISKAKHLQFVSGVGVISFWVPSFLCDILTFLFTSLCVVVTVFLFNQDGFRTVEELGRLYIMLLCFGFSMIPMMYIASYFFTVPATGFVRMTLINIFTGVAAFLIIQVLSTPDLDLQHVAKVLDWIFLIVPHYSLSSGIQNMNMLYSTHRVCDTMINKCIHPNIPGFPNITIPPMFCKVFVCGLIQKQCCTITGNYYKLESPGIGRNLIFSCGVGLLFIAILLLVEFRVLEYIQHIFQKIRLYSLVPINIDEEDSDVLLEKEKIRKLGMNDINTYRLVMKNVTKYYGKFLAVNNTCLGVNKGECFGLLGVNGAGKTTTFKMMTGDIKVSSGDAWVNGFNLKKNMKQINQLIGYCPQFDALLDDLTCRETLIIFGLLRGITRNESSFMAGKLAVQFDFQRHLNKKVKELSGGNKRKLSTAIALIGDPLVVYLDEPTTGMDPATKRYLWNALCKVRDSGTSIVLTSHSMEECEALCTRLAIMVNGTFKCLGSTQKLKSKFSEGYTLTIKIQKDEVHGDTEMEAIERFVKTNFPSARVQEKHQELITFYIADKSLPWSKMFGIMERGKTALHIEDYSLGQSSLEQVFLTFTKHQRES</sequence>
<evidence type="ECO:0000256" key="6">
    <source>
        <dbReference type="ARBA" id="ARBA00022840"/>
    </source>
</evidence>
<dbReference type="GO" id="GO:0140359">
    <property type="term" value="F:ABC-type transporter activity"/>
    <property type="evidence" value="ECO:0007669"/>
    <property type="project" value="InterPro"/>
</dbReference>
<dbReference type="GO" id="GO:0005319">
    <property type="term" value="F:lipid transporter activity"/>
    <property type="evidence" value="ECO:0007669"/>
    <property type="project" value="TreeGrafter"/>
</dbReference>
<keyword evidence="3 9" id="KW-0812">Transmembrane</keyword>
<keyword evidence="12" id="KW-1185">Reference proteome</keyword>
<dbReference type="PROSITE" id="PS50893">
    <property type="entry name" value="ABC_TRANSPORTER_2"/>
    <property type="match status" value="2"/>
</dbReference>
<dbReference type="InterPro" id="IPR017871">
    <property type="entry name" value="ABC_transporter-like_CS"/>
</dbReference>
<evidence type="ECO:0000256" key="9">
    <source>
        <dbReference type="SAM" id="Phobius"/>
    </source>
</evidence>
<accession>A0A8K0D5J5</accession>
<dbReference type="FunFam" id="3.40.50.300:FF:000298">
    <property type="entry name" value="ATP-binding cassette sub-family A member 12"/>
    <property type="match status" value="1"/>
</dbReference>
<dbReference type="SUPFAM" id="SSF52540">
    <property type="entry name" value="P-loop containing nucleoside triphosphate hydrolases"/>
    <property type="match status" value="2"/>
</dbReference>
<reference evidence="11" key="1">
    <citation type="submission" date="2019-08" db="EMBL/GenBank/DDBJ databases">
        <title>The genome of the North American firefly Photinus pyralis.</title>
        <authorList>
            <consortium name="Photinus pyralis genome working group"/>
            <person name="Fallon T.R."/>
            <person name="Sander Lower S.E."/>
            <person name="Weng J.-K."/>
        </authorList>
    </citation>
    <scope>NUCLEOTIDE SEQUENCE</scope>
    <source>
        <strain evidence="11">TRF0915ILg1</strain>
        <tissue evidence="11">Whole body</tissue>
    </source>
</reference>
<keyword evidence="7 9" id="KW-1133">Transmembrane helix</keyword>
<evidence type="ECO:0000256" key="5">
    <source>
        <dbReference type="ARBA" id="ARBA00022741"/>
    </source>
</evidence>
<dbReference type="InterPro" id="IPR003439">
    <property type="entry name" value="ABC_transporter-like_ATP-bd"/>
</dbReference>
<comment type="caution">
    <text evidence="11">The sequence shown here is derived from an EMBL/GenBank/DDBJ whole genome shotgun (WGS) entry which is preliminary data.</text>
</comment>